<evidence type="ECO:0000313" key="4">
    <source>
        <dbReference type="Proteomes" id="UP000798046"/>
    </source>
</evidence>
<evidence type="ECO:0008006" key="5">
    <source>
        <dbReference type="Google" id="ProtNLM"/>
    </source>
</evidence>
<name>A0ABQ6TML0_9BACT</name>
<evidence type="ECO:0000313" key="3">
    <source>
        <dbReference type="EMBL" id="KAB0669689.1"/>
    </source>
</evidence>
<dbReference type="EMBL" id="VZRA01000003">
    <property type="protein sequence ID" value="KAB0669689.1"/>
    <property type="molecule type" value="Genomic_DNA"/>
</dbReference>
<gene>
    <name evidence="3" type="ORF">F6V30_12885</name>
</gene>
<sequence>MSSILKALKKLEEEKSARTPDALKIDSEILRGGSSSRFPYRNVILLAVLFFICGSLFTYLYVKRGANPAGTAAPTVPSPERTIPPRAAVTEAPGKVVPADRPRRQAQDAPAPVSVAAPHAKPPKPPKHPRAALPATAGQAQPGAVAQPVVAVPSAPSRRIPTLRVDGIAYHFGSADSLAVVNGNTVFVGATVEGAKVEDIGKDHIRFSYGGEKFDVSLGKSN</sequence>
<dbReference type="RefSeq" id="WP_151157351.1">
    <property type="nucleotide sequence ID" value="NZ_VZRA01000003.1"/>
</dbReference>
<reference evidence="3 4" key="1">
    <citation type="journal article" date="2020" name="Microorganisms">
        <title>Description of Three Novel Members in the Family Geobacteraceae, Oryzomonas japonicum gen. nov., sp. nov., Oryzomonas sagensis sp. nov., and Oryzomonas ruber sp. nov.</title>
        <authorList>
            <person name="Xu Z."/>
            <person name="Masuda Y."/>
            <person name="Hayakawa C."/>
            <person name="Ushijima N."/>
            <person name="Kawano K."/>
            <person name="Shiratori Y."/>
            <person name="Senoo K."/>
            <person name="Itoh H."/>
        </authorList>
    </citation>
    <scope>NUCLEOTIDE SEQUENCE [LARGE SCALE GENOMIC DNA]</scope>
    <source>
        <strain evidence="3 4">Red100</strain>
    </source>
</reference>
<comment type="caution">
    <text evidence="3">The sequence shown here is derived from an EMBL/GenBank/DDBJ whole genome shotgun (WGS) entry which is preliminary data.</text>
</comment>
<evidence type="ECO:0000256" key="2">
    <source>
        <dbReference type="SAM" id="Phobius"/>
    </source>
</evidence>
<feature type="transmembrane region" description="Helical" evidence="2">
    <location>
        <begin position="43"/>
        <end position="62"/>
    </location>
</feature>
<keyword evidence="4" id="KW-1185">Reference proteome</keyword>
<dbReference type="Proteomes" id="UP000798046">
    <property type="component" value="Unassembled WGS sequence"/>
</dbReference>
<evidence type="ECO:0000256" key="1">
    <source>
        <dbReference type="SAM" id="MobiDB-lite"/>
    </source>
</evidence>
<keyword evidence="2" id="KW-0812">Transmembrane</keyword>
<feature type="compositionally biased region" description="Basic residues" evidence="1">
    <location>
        <begin position="121"/>
        <end position="130"/>
    </location>
</feature>
<feature type="region of interest" description="Disordered" evidence="1">
    <location>
        <begin position="91"/>
        <end position="138"/>
    </location>
</feature>
<proteinExistence type="predicted"/>
<accession>A0ABQ6TML0</accession>
<organism evidence="3 4">
    <name type="scientific">Oryzomonas sagensis</name>
    <dbReference type="NCBI Taxonomy" id="2603857"/>
    <lineage>
        <taxon>Bacteria</taxon>
        <taxon>Pseudomonadati</taxon>
        <taxon>Thermodesulfobacteriota</taxon>
        <taxon>Desulfuromonadia</taxon>
        <taxon>Geobacterales</taxon>
        <taxon>Geobacteraceae</taxon>
        <taxon>Oryzomonas</taxon>
    </lineage>
</organism>
<keyword evidence="2" id="KW-1133">Transmembrane helix</keyword>
<protein>
    <recommendedName>
        <fullName evidence="5">General secretion pathway protein B</fullName>
    </recommendedName>
</protein>
<keyword evidence="2" id="KW-0472">Membrane</keyword>
<feature type="compositionally biased region" description="Low complexity" evidence="1">
    <location>
        <begin position="109"/>
        <end position="119"/>
    </location>
</feature>